<sequence length="174" mass="18987">MGSRTLLLILGLNFSLLENLEARDCSLGFIAKGRTLCVDTDECKEWDSTPPCGSNAACYNTQGSFYCQCPPGFISTTTVKFTPLNGDCKDLNECQGKLRVCTSNAICLNTIGSFNCQCEPGFRFSAYAGHCEDLDECQETPQLCGNNTICLNTFGSYHCLCQPGFRVSNHAVKN</sequence>
<evidence type="ECO:0000256" key="4">
    <source>
        <dbReference type="ARBA" id="ARBA00023157"/>
    </source>
</evidence>
<gene>
    <name evidence="9" type="primary">LOC106585402</name>
</gene>
<feature type="domain" description="EGF-like" evidence="7">
    <location>
        <begin position="133"/>
        <end position="171"/>
    </location>
</feature>
<feature type="signal peptide" evidence="6">
    <location>
        <begin position="1"/>
        <end position="22"/>
    </location>
</feature>
<keyword evidence="1 5" id="KW-0245">EGF-like domain</keyword>
<feature type="domain" description="EGF-like" evidence="7">
    <location>
        <begin position="90"/>
        <end position="132"/>
    </location>
</feature>
<dbReference type="SMART" id="SM00181">
    <property type="entry name" value="EGF"/>
    <property type="match status" value="3"/>
</dbReference>
<accession>A0ABM3E4F5</accession>
<evidence type="ECO:0000256" key="6">
    <source>
        <dbReference type="SAM" id="SignalP"/>
    </source>
</evidence>
<organism evidence="8 9">
    <name type="scientific">Salmo salar</name>
    <name type="common">Atlantic salmon</name>
    <dbReference type="NCBI Taxonomy" id="8030"/>
    <lineage>
        <taxon>Eukaryota</taxon>
        <taxon>Metazoa</taxon>
        <taxon>Chordata</taxon>
        <taxon>Craniata</taxon>
        <taxon>Vertebrata</taxon>
        <taxon>Euteleostomi</taxon>
        <taxon>Actinopterygii</taxon>
        <taxon>Neopterygii</taxon>
        <taxon>Teleostei</taxon>
        <taxon>Protacanthopterygii</taxon>
        <taxon>Salmoniformes</taxon>
        <taxon>Salmonidae</taxon>
        <taxon>Salmoninae</taxon>
        <taxon>Salmo</taxon>
    </lineage>
</organism>
<name>A0ABM3E4F5_SALSA</name>
<dbReference type="InterPro" id="IPR018097">
    <property type="entry name" value="EGF_Ca-bd_CS"/>
</dbReference>
<evidence type="ECO:0000256" key="3">
    <source>
        <dbReference type="ARBA" id="ARBA00022737"/>
    </source>
</evidence>
<dbReference type="InterPro" id="IPR009030">
    <property type="entry name" value="Growth_fac_rcpt_cys_sf"/>
</dbReference>
<evidence type="ECO:0000256" key="2">
    <source>
        <dbReference type="ARBA" id="ARBA00022729"/>
    </source>
</evidence>
<comment type="caution">
    <text evidence="5">Lacks conserved residue(s) required for the propagation of feature annotation.</text>
</comment>
<feature type="chain" id="PRO_5047393732" evidence="6">
    <location>
        <begin position="23"/>
        <end position="174"/>
    </location>
</feature>
<keyword evidence="2 6" id="KW-0732">Signal</keyword>
<dbReference type="Gene3D" id="2.10.25.10">
    <property type="entry name" value="Laminin"/>
    <property type="match status" value="3"/>
</dbReference>
<dbReference type="RefSeq" id="XP_045565926.1">
    <property type="nucleotide sequence ID" value="XM_045709970.1"/>
</dbReference>
<evidence type="ECO:0000313" key="8">
    <source>
        <dbReference type="Proteomes" id="UP001652741"/>
    </source>
</evidence>
<dbReference type="PROSITE" id="PS00010">
    <property type="entry name" value="ASX_HYDROXYL"/>
    <property type="match status" value="3"/>
</dbReference>
<keyword evidence="4" id="KW-1015">Disulfide bond</keyword>
<proteinExistence type="predicted"/>
<reference evidence="9" key="1">
    <citation type="submission" date="2025-08" db="UniProtKB">
        <authorList>
            <consortium name="RefSeq"/>
        </authorList>
    </citation>
    <scope>IDENTIFICATION</scope>
</reference>
<dbReference type="PROSITE" id="PS01187">
    <property type="entry name" value="EGF_CA"/>
    <property type="match status" value="1"/>
</dbReference>
<dbReference type="SUPFAM" id="SSF57184">
    <property type="entry name" value="Growth factor receptor domain"/>
    <property type="match status" value="1"/>
</dbReference>
<keyword evidence="9" id="KW-0675">Receptor</keyword>
<evidence type="ECO:0000256" key="1">
    <source>
        <dbReference type="ARBA" id="ARBA00022536"/>
    </source>
</evidence>
<evidence type="ECO:0000259" key="7">
    <source>
        <dbReference type="PROSITE" id="PS50026"/>
    </source>
</evidence>
<dbReference type="InterPro" id="IPR000152">
    <property type="entry name" value="EGF-type_Asp/Asn_hydroxyl_site"/>
</dbReference>
<dbReference type="SUPFAM" id="SSF57196">
    <property type="entry name" value="EGF/Laminin"/>
    <property type="match status" value="1"/>
</dbReference>
<dbReference type="PROSITE" id="PS01186">
    <property type="entry name" value="EGF_2"/>
    <property type="match status" value="1"/>
</dbReference>
<keyword evidence="3" id="KW-0677">Repeat</keyword>
<protein>
    <submittedName>
        <fullName evidence="9">Adhesion G protein-coupled receptor E2 isoform X1</fullName>
    </submittedName>
</protein>
<dbReference type="PROSITE" id="PS50026">
    <property type="entry name" value="EGF_3"/>
    <property type="match status" value="3"/>
</dbReference>
<dbReference type="Pfam" id="PF07645">
    <property type="entry name" value="EGF_CA"/>
    <property type="match status" value="3"/>
</dbReference>
<dbReference type="PANTHER" id="PTHR24050">
    <property type="entry name" value="PA14 DOMAIN-CONTAINING PROTEIN"/>
    <property type="match status" value="1"/>
</dbReference>
<dbReference type="GeneID" id="106585402"/>
<dbReference type="InterPro" id="IPR001881">
    <property type="entry name" value="EGF-like_Ca-bd_dom"/>
</dbReference>
<dbReference type="SMART" id="SM00179">
    <property type="entry name" value="EGF_CA"/>
    <property type="match status" value="3"/>
</dbReference>
<dbReference type="InterPro" id="IPR049883">
    <property type="entry name" value="NOTCH1_EGF-like"/>
</dbReference>
<keyword evidence="8" id="KW-1185">Reference proteome</keyword>
<evidence type="ECO:0000256" key="5">
    <source>
        <dbReference type="PROSITE-ProRule" id="PRU00076"/>
    </source>
</evidence>
<dbReference type="PANTHER" id="PTHR24050:SF27">
    <property type="entry name" value="FIBRILLIN-1"/>
    <property type="match status" value="1"/>
</dbReference>
<evidence type="ECO:0000313" key="9">
    <source>
        <dbReference type="RefSeq" id="XP_045565926.1"/>
    </source>
</evidence>
<dbReference type="CDD" id="cd00054">
    <property type="entry name" value="EGF_CA"/>
    <property type="match status" value="3"/>
</dbReference>
<dbReference type="Proteomes" id="UP001652741">
    <property type="component" value="Chromosome ssa02"/>
</dbReference>
<dbReference type="InterPro" id="IPR000742">
    <property type="entry name" value="EGF"/>
</dbReference>
<feature type="domain" description="EGF-like" evidence="7">
    <location>
        <begin position="39"/>
        <end position="79"/>
    </location>
</feature>
<dbReference type="InterPro" id="IPR052235">
    <property type="entry name" value="Nephronectin_domain"/>
</dbReference>